<organism evidence="1">
    <name type="scientific">Daucus carota subsp. sativus</name>
    <name type="common">Carrot</name>
    <dbReference type="NCBI Taxonomy" id="79200"/>
    <lineage>
        <taxon>Eukaryota</taxon>
        <taxon>Viridiplantae</taxon>
        <taxon>Streptophyta</taxon>
        <taxon>Embryophyta</taxon>
        <taxon>Tracheophyta</taxon>
        <taxon>Spermatophyta</taxon>
        <taxon>Magnoliopsida</taxon>
        <taxon>eudicotyledons</taxon>
        <taxon>Gunneridae</taxon>
        <taxon>Pentapetalae</taxon>
        <taxon>asterids</taxon>
        <taxon>campanulids</taxon>
        <taxon>Apiales</taxon>
        <taxon>Apiaceae</taxon>
        <taxon>Apioideae</taxon>
        <taxon>Scandiceae</taxon>
        <taxon>Daucinae</taxon>
        <taxon>Daucus</taxon>
        <taxon>Daucus sect. Daucus</taxon>
    </lineage>
</organism>
<dbReference type="AlphaFoldDB" id="A0A162AE36"/>
<keyword evidence="3" id="KW-1185">Reference proteome</keyword>
<proteinExistence type="predicted"/>
<reference evidence="2" key="2">
    <citation type="submission" date="2022-03" db="EMBL/GenBank/DDBJ databases">
        <title>Draft title - Genomic analysis of global carrot germplasm unveils the trajectory of domestication and the origin of high carotenoid orange carrot.</title>
        <authorList>
            <person name="Iorizzo M."/>
            <person name="Ellison S."/>
            <person name="Senalik D."/>
            <person name="Macko-Podgorni A."/>
            <person name="Grzebelus D."/>
            <person name="Bostan H."/>
            <person name="Rolling W."/>
            <person name="Curaba J."/>
            <person name="Simon P."/>
        </authorList>
    </citation>
    <scope>NUCLEOTIDE SEQUENCE</scope>
    <source>
        <tissue evidence="2">Leaf</tissue>
    </source>
</reference>
<dbReference type="Proteomes" id="UP000077755">
    <property type="component" value="Chromosome 4"/>
</dbReference>
<dbReference type="EMBL" id="LNRQ01000004">
    <property type="protein sequence ID" value="KZM99500.1"/>
    <property type="molecule type" value="Genomic_DNA"/>
</dbReference>
<sequence length="107" mass="12145">MGCFRWGLRKAFTLIQNHGVGYLDNYAFEGKLNDDKDLVKNSEGIFRGFGNHAVVIDRFNRQDGYFDIANSYGDRWDVGARAKSRWKSLQILDAHGMPLKGVFPSSV</sequence>
<protein>
    <submittedName>
        <fullName evidence="1">Uncharacterized protein</fullName>
    </submittedName>
</protein>
<dbReference type="EMBL" id="CP093346">
    <property type="protein sequence ID" value="WOG98606.1"/>
    <property type="molecule type" value="Genomic_DNA"/>
</dbReference>
<evidence type="ECO:0000313" key="2">
    <source>
        <dbReference type="EMBL" id="WOG98606.1"/>
    </source>
</evidence>
<evidence type="ECO:0000313" key="1">
    <source>
        <dbReference type="EMBL" id="KZM99500.1"/>
    </source>
</evidence>
<name>A0A162AE36_DAUCS</name>
<gene>
    <name evidence="1" type="ORF">DCAR_013138</name>
    <name evidence="2" type="ORF">DCAR_0417950</name>
</gene>
<accession>A0A162AE36</accession>
<reference evidence="1" key="1">
    <citation type="journal article" date="2016" name="Nat. Genet.">
        <title>A high-quality carrot genome assembly provides new insights into carotenoid accumulation and asterid genome evolution.</title>
        <authorList>
            <person name="Iorizzo M."/>
            <person name="Ellison S."/>
            <person name="Senalik D."/>
            <person name="Zeng P."/>
            <person name="Satapoomin P."/>
            <person name="Huang J."/>
            <person name="Bowman M."/>
            <person name="Iovene M."/>
            <person name="Sanseverino W."/>
            <person name="Cavagnaro P."/>
            <person name="Yildiz M."/>
            <person name="Macko-Podgorni A."/>
            <person name="Moranska E."/>
            <person name="Grzebelus E."/>
            <person name="Grzebelus D."/>
            <person name="Ashrafi H."/>
            <person name="Zheng Z."/>
            <person name="Cheng S."/>
            <person name="Spooner D."/>
            <person name="Van Deynze A."/>
            <person name="Simon P."/>
        </authorList>
    </citation>
    <scope>NUCLEOTIDE SEQUENCE [LARGE SCALE GENOMIC DNA]</scope>
    <source>
        <tissue evidence="1">Leaf</tissue>
    </source>
</reference>
<dbReference type="Gramene" id="KZM99500">
    <property type="protein sequence ID" value="KZM99500"/>
    <property type="gene ID" value="DCAR_013138"/>
</dbReference>
<evidence type="ECO:0000313" key="3">
    <source>
        <dbReference type="Proteomes" id="UP000077755"/>
    </source>
</evidence>